<feature type="region of interest" description="Disordered" evidence="5">
    <location>
        <begin position="1"/>
        <end position="32"/>
    </location>
</feature>
<evidence type="ECO:0000259" key="6">
    <source>
        <dbReference type="PROSITE" id="PS50893"/>
    </source>
</evidence>
<proteinExistence type="predicted"/>
<keyword evidence="8" id="KW-1185">Reference proteome</keyword>
<evidence type="ECO:0000256" key="3">
    <source>
        <dbReference type="ARBA" id="ARBA00022840"/>
    </source>
</evidence>
<dbReference type="PANTHER" id="PTHR42794">
    <property type="entry name" value="HEMIN IMPORT ATP-BINDING PROTEIN HMUV"/>
    <property type="match status" value="1"/>
</dbReference>
<dbReference type="InterPro" id="IPR003593">
    <property type="entry name" value="AAA+_ATPase"/>
</dbReference>
<evidence type="ECO:0000313" key="7">
    <source>
        <dbReference type="EMBL" id="GGR28488.1"/>
    </source>
</evidence>
<dbReference type="InterPro" id="IPR027417">
    <property type="entry name" value="P-loop_NTPase"/>
</dbReference>
<dbReference type="CDD" id="cd03214">
    <property type="entry name" value="ABC_Iron-Siderophores_B12_Hemin"/>
    <property type="match status" value="1"/>
</dbReference>
<keyword evidence="1" id="KW-0813">Transport</keyword>
<evidence type="ECO:0000256" key="4">
    <source>
        <dbReference type="ARBA" id="ARBA00022967"/>
    </source>
</evidence>
<dbReference type="Proteomes" id="UP000603865">
    <property type="component" value="Unassembled WGS sequence"/>
</dbReference>
<dbReference type="PROSITE" id="PS50893">
    <property type="entry name" value="ABC_TRANSPORTER_2"/>
    <property type="match status" value="1"/>
</dbReference>
<dbReference type="InterPro" id="IPR003439">
    <property type="entry name" value="ABC_transporter-like_ATP-bd"/>
</dbReference>
<dbReference type="PANTHER" id="PTHR42794:SF1">
    <property type="entry name" value="HEMIN IMPORT ATP-BINDING PROTEIN HMUV"/>
    <property type="match status" value="1"/>
</dbReference>
<dbReference type="Pfam" id="PF00005">
    <property type="entry name" value="ABC_tran"/>
    <property type="match status" value="1"/>
</dbReference>
<dbReference type="AlphaFoldDB" id="A0A918FBQ7"/>
<reference evidence="7" key="1">
    <citation type="journal article" date="2014" name="Int. J. Syst. Evol. Microbiol.">
        <title>Complete genome sequence of Corynebacterium casei LMG S-19264T (=DSM 44701T), isolated from a smear-ripened cheese.</title>
        <authorList>
            <consortium name="US DOE Joint Genome Institute (JGI-PGF)"/>
            <person name="Walter F."/>
            <person name="Albersmeier A."/>
            <person name="Kalinowski J."/>
            <person name="Ruckert C."/>
        </authorList>
    </citation>
    <scope>NUCLEOTIDE SEQUENCE</scope>
    <source>
        <strain evidence="7">JCM 31311</strain>
    </source>
</reference>
<dbReference type="InterPro" id="IPR017871">
    <property type="entry name" value="ABC_transporter-like_CS"/>
</dbReference>
<keyword evidence="2" id="KW-0547">Nucleotide-binding</keyword>
<name>A0A918FBQ7_9DEIO</name>
<accession>A0A918FBQ7</accession>
<dbReference type="EMBL" id="BMQL01000044">
    <property type="protein sequence ID" value="GGR28488.1"/>
    <property type="molecule type" value="Genomic_DNA"/>
</dbReference>
<comment type="caution">
    <text evidence="7">The sequence shown here is derived from an EMBL/GenBank/DDBJ whole genome shotgun (WGS) entry which is preliminary data.</text>
</comment>
<gene>
    <name evidence="7" type="ORF">GCM10008957_44580</name>
</gene>
<dbReference type="GO" id="GO:0016887">
    <property type="term" value="F:ATP hydrolysis activity"/>
    <property type="evidence" value="ECO:0007669"/>
    <property type="project" value="InterPro"/>
</dbReference>
<reference evidence="7" key="2">
    <citation type="submission" date="2020-09" db="EMBL/GenBank/DDBJ databases">
        <authorList>
            <person name="Sun Q."/>
            <person name="Ohkuma M."/>
        </authorList>
    </citation>
    <scope>NUCLEOTIDE SEQUENCE</scope>
    <source>
        <strain evidence="7">JCM 31311</strain>
    </source>
</reference>
<feature type="compositionally biased region" description="Basic and acidic residues" evidence="5">
    <location>
        <begin position="1"/>
        <end position="13"/>
    </location>
</feature>
<keyword evidence="4" id="KW-1278">Translocase</keyword>
<sequence length="299" mass="31393">MTGDEGRADRDEQPSGAALPHHASPITHHLPPITHPPALLSCHDLSVKAGSLLAVQNVSAEFPAGQLSAIIGPNGAGKSTLMRALLGLDVPTSGEVRLDGRPLAAWTRRERAAKLAYLAQGEALPEGALVRDVVALGRGAGGWLWGLLPLGGWAQADEDAVTQALRRTDTEQFAERPVQSLSGGERQRVSLARALAADPQFLMLDEPTNHLDLGYAADLLTALNTEAAGGMGVVAVLHDLTLAAQADRLLLLHAGRVLAQGTPEEVLTPANLHAAYGLQAEVLRHNGRLIVIPEVGRGK</sequence>
<keyword evidence="3 7" id="KW-0067">ATP-binding</keyword>
<organism evidence="7 8">
    <name type="scientific">Deinococcus ruber</name>
    <dbReference type="NCBI Taxonomy" id="1848197"/>
    <lineage>
        <taxon>Bacteria</taxon>
        <taxon>Thermotogati</taxon>
        <taxon>Deinococcota</taxon>
        <taxon>Deinococci</taxon>
        <taxon>Deinococcales</taxon>
        <taxon>Deinococcaceae</taxon>
        <taxon>Deinococcus</taxon>
    </lineage>
</organism>
<dbReference type="SUPFAM" id="SSF52540">
    <property type="entry name" value="P-loop containing nucleoside triphosphate hydrolases"/>
    <property type="match status" value="1"/>
</dbReference>
<protein>
    <submittedName>
        <fullName evidence="7">Iron ABC transporter ATP-binding protein</fullName>
    </submittedName>
</protein>
<evidence type="ECO:0000256" key="5">
    <source>
        <dbReference type="SAM" id="MobiDB-lite"/>
    </source>
</evidence>
<evidence type="ECO:0000256" key="1">
    <source>
        <dbReference type="ARBA" id="ARBA00022448"/>
    </source>
</evidence>
<dbReference type="SMART" id="SM00382">
    <property type="entry name" value="AAA"/>
    <property type="match status" value="1"/>
</dbReference>
<evidence type="ECO:0000256" key="2">
    <source>
        <dbReference type="ARBA" id="ARBA00022741"/>
    </source>
</evidence>
<dbReference type="Gene3D" id="3.40.50.300">
    <property type="entry name" value="P-loop containing nucleotide triphosphate hydrolases"/>
    <property type="match status" value="1"/>
</dbReference>
<dbReference type="GO" id="GO:0005524">
    <property type="term" value="F:ATP binding"/>
    <property type="evidence" value="ECO:0007669"/>
    <property type="project" value="UniProtKB-KW"/>
</dbReference>
<evidence type="ECO:0000313" key="8">
    <source>
        <dbReference type="Proteomes" id="UP000603865"/>
    </source>
</evidence>
<feature type="domain" description="ABC transporter" evidence="6">
    <location>
        <begin position="40"/>
        <end position="279"/>
    </location>
</feature>
<dbReference type="PROSITE" id="PS00211">
    <property type="entry name" value="ABC_TRANSPORTER_1"/>
    <property type="match status" value="1"/>
</dbReference>